<protein>
    <submittedName>
        <fullName evidence="1">Uncharacterized protein</fullName>
    </submittedName>
</protein>
<reference evidence="1 2" key="1">
    <citation type="submission" date="2017-02" db="EMBL/GenBank/DDBJ databases">
        <title>Whole genome sequencing of Metallibacterium scheffleri DSM 24874 (T).</title>
        <authorList>
            <person name="Kumar S."/>
            <person name="Patil P."/>
            <person name="Patil P.B."/>
        </authorList>
    </citation>
    <scope>NUCLEOTIDE SEQUENCE [LARGE SCALE GENOMIC DNA]</scope>
    <source>
        <strain evidence="1 2">DSM 24874</strain>
    </source>
</reference>
<dbReference type="RefSeq" id="WP_081127356.1">
    <property type="nucleotide sequence ID" value="NZ_JALNYQ010000001.1"/>
</dbReference>
<evidence type="ECO:0000313" key="1">
    <source>
        <dbReference type="EMBL" id="THD11040.1"/>
    </source>
</evidence>
<organism evidence="1 2">
    <name type="scientific">Metallibacterium scheffleri</name>
    <dbReference type="NCBI Taxonomy" id="993689"/>
    <lineage>
        <taxon>Bacteria</taxon>
        <taxon>Pseudomonadati</taxon>
        <taxon>Pseudomonadota</taxon>
        <taxon>Gammaproteobacteria</taxon>
        <taxon>Lysobacterales</taxon>
        <taxon>Rhodanobacteraceae</taxon>
        <taxon>Metallibacterium</taxon>
    </lineage>
</organism>
<accession>A0A4S3KQ62</accession>
<sequence>MNRQPIETARDADLRLSLRAMQRAAQRARELAARTGTVIVISRRGVVELLQPDAAAPAQAIQEPGAPYGDQR</sequence>
<dbReference type="AlphaFoldDB" id="A0A4S3KQ62"/>
<proteinExistence type="predicted"/>
<name>A0A4S3KQ62_9GAMM</name>
<dbReference type="STRING" id="993689.GCA_002077135_02061"/>
<comment type="caution">
    <text evidence="1">The sequence shown here is derived from an EMBL/GenBank/DDBJ whole genome shotgun (WGS) entry which is preliminary data.</text>
</comment>
<dbReference type="EMBL" id="MWQO01000017">
    <property type="protein sequence ID" value="THD11040.1"/>
    <property type="molecule type" value="Genomic_DNA"/>
</dbReference>
<keyword evidence="2" id="KW-1185">Reference proteome</keyword>
<dbReference type="Proteomes" id="UP000307749">
    <property type="component" value="Unassembled WGS sequence"/>
</dbReference>
<gene>
    <name evidence="1" type="ORF">B1806_05785</name>
</gene>
<evidence type="ECO:0000313" key="2">
    <source>
        <dbReference type="Proteomes" id="UP000307749"/>
    </source>
</evidence>